<dbReference type="InterPro" id="IPR013785">
    <property type="entry name" value="Aldolase_TIM"/>
</dbReference>
<dbReference type="OrthoDB" id="9782387at2"/>
<dbReference type="Proteomes" id="UP000199800">
    <property type="component" value="Unassembled WGS sequence"/>
</dbReference>
<keyword evidence="2" id="KW-0479">Metal-binding</keyword>
<evidence type="ECO:0000256" key="3">
    <source>
        <dbReference type="ARBA" id="ARBA00023004"/>
    </source>
</evidence>
<dbReference type="PANTHER" id="PTHR43524">
    <property type="entry name" value="RADICAL SAM SUPERFAMILY PROTEIN"/>
    <property type="match status" value="1"/>
</dbReference>
<reference evidence="6 7" key="1">
    <citation type="submission" date="2016-10" db="EMBL/GenBank/DDBJ databases">
        <authorList>
            <person name="de Groot N.N."/>
        </authorList>
    </citation>
    <scope>NUCLEOTIDE SEQUENCE [LARGE SCALE GENOMIC DNA]</scope>
    <source>
        <strain evidence="6 7">DSM 1801</strain>
    </source>
</reference>
<dbReference type="SUPFAM" id="SSF102114">
    <property type="entry name" value="Radical SAM enzymes"/>
    <property type="match status" value="1"/>
</dbReference>
<dbReference type="PROSITE" id="PS51918">
    <property type="entry name" value="RADICAL_SAM"/>
    <property type="match status" value="1"/>
</dbReference>
<dbReference type="CDD" id="cd01335">
    <property type="entry name" value="Radical_SAM"/>
    <property type="match status" value="1"/>
</dbReference>
<evidence type="ECO:0000313" key="6">
    <source>
        <dbReference type="EMBL" id="SET53556.1"/>
    </source>
</evidence>
<dbReference type="STRING" id="29364.SAMN04487772_12827"/>
<keyword evidence="3" id="KW-0408">Iron</keyword>
<dbReference type="CDD" id="cd21128">
    <property type="entry name" value="SPASM_rSAM"/>
    <property type="match status" value="1"/>
</dbReference>
<evidence type="ECO:0000256" key="4">
    <source>
        <dbReference type="ARBA" id="ARBA00023014"/>
    </source>
</evidence>
<dbReference type="AlphaFoldDB" id="A0A1I0F8E9"/>
<dbReference type="EMBL" id="FOHN01000028">
    <property type="protein sequence ID" value="SET53556.1"/>
    <property type="molecule type" value="Genomic_DNA"/>
</dbReference>
<dbReference type="GO" id="GO:0046872">
    <property type="term" value="F:metal ion binding"/>
    <property type="evidence" value="ECO:0007669"/>
    <property type="project" value="UniProtKB-KW"/>
</dbReference>
<name>A0A1I0F8E9_9FIRM</name>
<sequence>MKQGFNLEQYLSNGVEKIVKNAIKATLKDPRESVFLAKYAVSSKEAAKKRRLAKENGENIPPFLIASITSNCNLYCAGCYSRANHACSDKAPVKQLTDEEWNHIFLEASQLGVSFILLAGGEPLLRKDVIKKAAKVPDVMFPIFTNGTMIDEEHYELFDKYRNLVPVFSVEGYQEKTDKRRGEGVYKRVSESMEKMKKEYLTFGASVTVTTENIEEVMSDGFVEALSNKGAKAVFYVEYVPVTEKTLGLAPGDKERELLKEKLTGIRGKYPEMIFIAFPGDEKTSGGCLAAGRGFFHINSKGGAEPCPFSPYSDINVRDTSLKEAMKSKLFLALQDENVLMEEHAGGCVLFQKKEQVEALVRR</sequence>
<dbReference type="PANTHER" id="PTHR43524:SF1">
    <property type="entry name" value="RADICAL SAM SUPERFAMILY PROTEIN"/>
    <property type="match status" value="1"/>
</dbReference>
<dbReference type="RefSeq" id="WP_092478743.1">
    <property type="nucleotide sequence ID" value="NZ_FOHN01000028.1"/>
</dbReference>
<evidence type="ECO:0000256" key="1">
    <source>
        <dbReference type="ARBA" id="ARBA00022691"/>
    </source>
</evidence>
<dbReference type="Gene3D" id="3.20.20.70">
    <property type="entry name" value="Aldolase class I"/>
    <property type="match status" value="1"/>
</dbReference>
<dbReference type="GO" id="GO:0051536">
    <property type="term" value="F:iron-sulfur cluster binding"/>
    <property type="evidence" value="ECO:0007669"/>
    <property type="project" value="UniProtKB-KW"/>
</dbReference>
<keyword evidence="1" id="KW-0949">S-adenosyl-L-methionine</keyword>
<keyword evidence="4" id="KW-0411">Iron-sulfur</keyword>
<keyword evidence="7" id="KW-1185">Reference proteome</keyword>
<accession>A0A1I0F8E9</accession>
<evidence type="ECO:0000313" key="7">
    <source>
        <dbReference type="Proteomes" id="UP000199800"/>
    </source>
</evidence>
<evidence type="ECO:0000256" key="2">
    <source>
        <dbReference type="ARBA" id="ARBA00022723"/>
    </source>
</evidence>
<dbReference type="InterPro" id="IPR007197">
    <property type="entry name" value="rSAM"/>
</dbReference>
<dbReference type="SFLD" id="SFLDS00029">
    <property type="entry name" value="Radical_SAM"/>
    <property type="match status" value="1"/>
</dbReference>
<proteinExistence type="predicted"/>
<protein>
    <submittedName>
        <fullName evidence="6">Radical SAM superfamily enzyme, MoaA/NifB/PqqE/SkfB family</fullName>
    </submittedName>
</protein>
<dbReference type="Pfam" id="PF04055">
    <property type="entry name" value="Radical_SAM"/>
    <property type="match status" value="1"/>
</dbReference>
<organism evidence="6 7">
    <name type="scientific">[Clostridium] polysaccharolyticum</name>
    <dbReference type="NCBI Taxonomy" id="29364"/>
    <lineage>
        <taxon>Bacteria</taxon>
        <taxon>Bacillati</taxon>
        <taxon>Bacillota</taxon>
        <taxon>Clostridia</taxon>
        <taxon>Lachnospirales</taxon>
        <taxon>Lachnospiraceae</taxon>
    </lineage>
</organism>
<dbReference type="SFLD" id="SFLDG01067">
    <property type="entry name" value="SPASM/twitch_domain_containing"/>
    <property type="match status" value="1"/>
</dbReference>
<dbReference type="InterPro" id="IPR058240">
    <property type="entry name" value="rSAM_sf"/>
</dbReference>
<dbReference type="GO" id="GO:0003824">
    <property type="term" value="F:catalytic activity"/>
    <property type="evidence" value="ECO:0007669"/>
    <property type="project" value="InterPro"/>
</dbReference>
<feature type="domain" description="Radical SAM core" evidence="5">
    <location>
        <begin position="58"/>
        <end position="281"/>
    </location>
</feature>
<gene>
    <name evidence="6" type="ORF">SAMN04487772_12827</name>
</gene>
<evidence type="ECO:0000259" key="5">
    <source>
        <dbReference type="PROSITE" id="PS51918"/>
    </source>
</evidence>